<dbReference type="GO" id="GO:0005085">
    <property type="term" value="F:guanyl-nucleotide exchange factor activity"/>
    <property type="evidence" value="ECO:0007669"/>
    <property type="project" value="TreeGrafter"/>
</dbReference>
<dbReference type="PANTHER" id="PTHR46026:SF1">
    <property type="entry name" value="RHO-TYPE GUANINE NUCLEOTIDE EXCHANGE FACTOR, ISOFORM F"/>
    <property type="match status" value="1"/>
</dbReference>
<evidence type="ECO:0000256" key="1">
    <source>
        <dbReference type="ARBA" id="ARBA00022443"/>
    </source>
</evidence>
<comment type="caution">
    <text evidence="4">The sequence shown here is derived from an EMBL/GenBank/DDBJ whole genome shotgun (WGS) entry which is preliminary data.</text>
</comment>
<keyword evidence="1 2" id="KW-0728">SH3 domain</keyword>
<evidence type="ECO:0000313" key="5">
    <source>
        <dbReference type="Proteomes" id="UP001218188"/>
    </source>
</evidence>
<evidence type="ECO:0000313" key="4">
    <source>
        <dbReference type="EMBL" id="KAJ7017391.1"/>
    </source>
</evidence>
<feature type="domain" description="SH3" evidence="3">
    <location>
        <begin position="1"/>
        <end position="53"/>
    </location>
</feature>
<accession>A0AAD6WN46</accession>
<dbReference type="SUPFAM" id="SSF50044">
    <property type="entry name" value="SH3-domain"/>
    <property type="match status" value="1"/>
</dbReference>
<dbReference type="InterPro" id="IPR036028">
    <property type="entry name" value="SH3-like_dom_sf"/>
</dbReference>
<dbReference type="SMART" id="SM00326">
    <property type="entry name" value="SH3"/>
    <property type="match status" value="1"/>
</dbReference>
<gene>
    <name evidence="4" type="ORF">C8F04DRAFT_887274</name>
</gene>
<sequence>YVLAMHDYAPQHQNAACLSFRAGQVIHVLDRDSSGWWNGELEGRREWFPSNYV</sequence>
<dbReference type="AlphaFoldDB" id="A0AAD6WN46"/>
<reference evidence="4" key="1">
    <citation type="submission" date="2023-03" db="EMBL/GenBank/DDBJ databases">
        <title>Massive genome expansion in bonnet fungi (Mycena s.s.) driven by repeated elements and novel gene families across ecological guilds.</title>
        <authorList>
            <consortium name="Lawrence Berkeley National Laboratory"/>
            <person name="Harder C.B."/>
            <person name="Miyauchi S."/>
            <person name="Viragh M."/>
            <person name="Kuo A."/>
            <person name="Thoen E."/>
            <person name="Andreopoulos B."/>
            <person name="Lu D."/>
            <person name="Skrede I."/>
            <person name="Drula E."/>
            <person name="Henrissat B."/>
            <person name="Morin E."/>
            <person name="Kohler A."/>
            <person name="Barry K."/>
            <person name="LaButti K."/>
            <person name="Morin E."/>
            <person name="Salamov A."/>
            <person name="Lipzen A."/>
            <person name="Mereny Z."/>
            <person name="Hegedus B."/>
            <person name="Baldrian P."/>
            <person name="Stursova M."/>
            <person name="Weitz H."/>
            <person name="Taylor A."/>
            <person name="Grigoriev I.V."/>
            <person name="Nagy L.G."/>
            <person name="Martin F."/>
            <person name="Kauserud H."/>
        </authorList>
    </citation>
    <scope>NUCLEOTIDE SEQUENCE</scope>
    <source>
        <strain evidence="4">CBHHK200</strain>
    </source>
</reference>
<evidence type="ECO:0000259" key="3">
    <source>
        <dbReference type="PROSITE" id="PS50002"/>
    </source>
</evidence>
<dbReference type="EMBL" id="JARJCM010000412">
    <property type="protein sequence ID" value="KAJ7017391.1"/>
    <property type="molecule type" value="Genomic_DNA"/>
</dbReference>
<organism evidence="4 5">
    <name type="scientific">Mycena alexandri</name>
    <dbReference type="NCBI Taxonomy" id="1745969"/>
    <lineage>
        <taxon>Eukaryota</taxon>
        <taxon>Fungi</taxon>
        <taxon>Dikarya</taxon>
        <taxon>Basidiomycota</taxon>
        <taxon>Agaricomycotina</taxon>
        <taxon>Agaricomycetes</taxon>
        <taxon>Agaricomycetidae</taxon>
        <taxon>Agaricales</taxon>
        <taxon>Marasmiineae</taxon>
        <taxon>Mycenaceae</taxon>
        <taxon>Mycena</taxon>
    </lineage>
</organism>
<feature type="non-terminal residue" evidence="4">
    <location>
        <position position="1"/>
    </location>
</feature>
<dbReference type="GO" id="GO:0005737">
    <property type="term" value="C:cytoplasm"/>
    <property type="evidence" value="ECO:0007669"/>
    <property type="project" value="TreeGrafter"/>
</dbReference>
<dbReference type="Proteomes" id="UP001218188">
    <property type="component" value="Unassembled WGS sequence"/>
</dbReference>
<dbReference type="Pfam" id="PF07653">
    <property type="entry name" value="SH3_2"/>
    <property type="match status" value="1"/>
</dbReference>
<dbReference type="PANTHER" id="PTHR46026">
    <property type="entry name" value="RHO-TYPE GUANINE NUCLEOTIDE EXCHANGE FACTOR, ISOFORM F"/>
    <property type="match status" value="1"/>
</dbReference>
<dbReference type="Gene3D" id="2.30.30.40">
    <property type="entry name" value="SH3 Domains"/>
    <property type="match status" value="1"/>
</dbReference>
<dbReference type="InterPro" id="IPR001452">
    <property type="entry name" value="SH3_domain"/>
</dbReference>
<dbReference type="PROSITE" id="PS50002">
    <property type="entry name" value="SH3"/>
    <property type="match status" value="1"/>
</dbReference>
<feature type="non-terminal residue" evidence="4">
    <location>
        <position position="53"/>
    </location>
</feature>
<dbReference type="PRINTS" id="PR00452">
    <property type="entry name" value="SH3DOMAIN"/>
</dbReference>
<proteinExistence type="predicted"/>
<keyword evidence="5" id="KW-1185">Reference proteome</keyword>
<protein>
    <submittedName>
        <fullName evidence="4">SH3 domain-containing protein</fullName>
    </submittedName>
</protein>
<name>A0AAD6WN46_9AGAR</name>
<evidence type="ECO:0000256" key="2">
    <source>
        <dbReference type="PROSITE-ProRule" id="PRU00192"/>
    </source>
</evidence>